<dbReference type="SUPFAM" id="SSF55073">
    <property type="entry name" value="Nucleotide cyclase"/>
    <property type="match status" value="1"/>
</dbReference>
<evidence type="ECO:0000256" key="3">
    <source>
        <dbReference type="PROSITE-ProRule" id="PRU00169"/>
    </source>
</evidence>
<dbReference type="CDD" id="cd19920">
    <property type="entry name" value="REC_PA4781-like"/>
    <property type="match status" value="1"/>
</dbReference>
<dbReference type="GO" id="GO:0043709">
    <property type="term" value="P:cell adhesion involved in single-species biofilm formation"/>
    <property type="evidence" value="ECO:0007669"/>
    <property type="project" value="TreeGrafter"/>
</dbReference>
<keyword evidence="3" id="KW-0597">Phosphoprotein</keyword>
<dbReference type="PROSITE" id="PS50110">
    <property type="entry name" value="RESPONSE_REGULATORY"/>
    <property type="match status" value="1"/>
</dbReference>
<evidence type="ECO:0000313" key="7">
    <source>
        <dbReference type="Proteomes" id="UP000191931"/>
    </source>
</evidence>
<dbReference type="GO" id="GO:0005886">
    <property type="term" value="C:plasma membrane"/>
    <property type="evidence" value="ECO:0007669"/>
    <property type="project" value="TreeGrafter"/>
</dbReference>
<evidence type="ECO:0000259" key="4">
    <source>
        <dbReference type="PROSITE" id="PS50110"/>
    </source>
</evidence>
<evidence type="ECO:0000256" key="1">
    <source>
        <dbReference type="ARBA" id="ARBA00012528"/>
    </source>
</evidence>
<dbReference type="RefSeq" id="WP_080804032.1">
    <property type="nucleotide sequence ID" value="NZ_LT828545.1"/>
</dbReference>
<evidence type="ECO:0000256" key="2">
    <source>
        <dbReference type="ARBA" id="ARBA00034247"/>
    </source>
</evidence>
<evidence type="ECO:0000259" key="5">
    <source>
        <dbReference type="PROSITE" id="PS50887"/>
    </source>
</evidence>
<evidence type="ECO:0000313" key="6">
    <source>
        <dbReference type="EMBL" id="SLM27583.1"/>
    </source>
</evidence>
<sequence>MQQLPLHSSSEVMDRILVVDDTPTNIKVLAGALVSRYQVQVATSGKAALKILSQEQKPHLVLLDIMMPEMDGYEVCKRMKSDSATRDIPVIFVSAKTQVSDQQYGFDLGAVDYITKPFEIPLVLARINVHLRLKHKSDQLEKLALVDALTDIPNRRALDDCLDREIRRSVRNESPMSILMLDIDHFKNYNDHYGHGAGDVCLRSVAKSIENCLRRPGDLVGRYGGEEFVVILPDCDETCAAAVAEKIRDHISRLNIAHAKSLVSDHITVSVGIKTTFCQSQNSCDQVLNQVDNALYNAKKSGRNCVMAAT</sequence>
<dbReference type="AlphaFoldDB" id="A0A1W1H522"/>
<dbReference type="CDD" id="cd01949">
    <property type="entry name" value="GGDEF"/>
    <property type="match status" value="1"/>
</dbReference>
<proteinExistence type="predicted"/>
<name>A0A1W1H522_9BACT</name>
<dbReference type="PANTHER" id="PTHR45138">
    <property type="entry name" value="REGULATORY COMPONENTS OF SENSORY TRANSDUCTION SYSTEM"/>
    <property type="match status" value="1"/>
</dbReference>
<dbReference type="PROSITE" id="PS50887">
    <property type="entry name" value="GGDEF"/>
    <property type="match status" value="1"/>
</dbReference>
<dbReference type="Pfam" id="PF00990">
    <property type="entry name" value="GGDEF"/>
    <property type="match status" value="1"/>
</dbReference>
<dbReference type="SUPFAM" id="SSF52172">
    <property type="entry name" value="CheY-like"/>
    <property type="match status" value="1"/>
</dbReference>
<dbReference type="InterPro" id="IPR029787">
    <property type="entry name" value="Nucleotide_cyclase"/>
</dbReference>
<comment type="catalytic activity">
    <reaction evidence="2">
        <text>2 GTP = 3',3'-c-di-GMP + 2 diphosphate</text>
        <dbReference type="Rhea" id="RHEA:24898"/>
        <dbReference type="ChEBI" id="CHEBI:33019"/>
        <dbReference type="ChEBI" id="CHEBI:37565"/>
        <dbReference type="ChEBI" id="CHEBI:58805"/>
        <dbReference type="EC" id="2.7.7.65"/>
    </reaction>
</comment>
<dbReference type="PANTHER" id="PTHR45138:SF9">
    <property type="entry name" value="DIGUANYLATE CYCLASE DGCM-RELATED"/>
    <property type="match status" value="1"/>
</dbReference>
<dbReference type="Pfam" id="PF00072">
    <property type="entry name" value="Response_reg"/>
    <property type="match status" value="1"/>
</dbReference>
<dbReference type="SMART" id="SM00267">
    <property type="entry name" value="GGDEF"/>
    <property type="match status" value="1"/>
</dbReference>
<dbReference type="FunFam" id="3.30.70.270:FF:000001">
    <property type="entry name" value="Diguanylate cyclase domain protein"/>
    <property type="match status" value="1"/>
</dbReference>
<keyword evidence="7" id="KW-1185">Reference proteome</keyword>
<dbReference type="OrthoDB" id="9778432at2"/>
<dbReference type="InterPro" id="IPR050469">
    <property type="entry name" value="Diguanylate_Cyclase"/>
</dbReference>
<dbReference type="Gene3D" id="3.40.50.2300">
    <property type="match status" value="1"/>
</dbReference>
<dbReference type="Proteomes" id="UP000191931">
    <property type="component" value="Unassembled WGS sequence"/>
</dbReference>
<dbReference type="GO" id="GO:0052621">
    <property type="term" value="F:diguanylate cyclase activity"/>
    <property type="evidence" value="ECO:0007669"/>
    <property type="project" value="UniProtKB-EC"/>
</dbReference>
<dbReference type="STRING" id="1246637.MTBBW1_1040040"/>
<feature type="domain" description="GGDEF" evidence="5">
    <location>
        <begin position="174"/>
        <end position="310"/>
    </location>
</feature>
<feature type="modified residue" description="4-aspartylphosphate" evidence="3">
    <location>
        <position position="64"/>
    </location>
</feature>
<reference evidence="6 7" key="1">
    <citation type="submission" date="2017-03" db="EMBL/GenBank/DDBJ databases">
        <authorList>
            <person name="Afonso C.L."/>
            <person name="Miller P.J."/>
            <person name="Scott M.A."/>
            <person name="Spackman E."/>
            <person name="Goraichik I."/>
            <person name="Dimitrov K.M."/>
            <person name="Suarez D.L."/>
            <person name="Swayne D.E."/>
        </authorList>
    </citation>
    <scope>NUCLEOTIDE SEQUENCE [LARGE SCALE GENOMIC DNA]</scope>
    <source>
        <strain evidence="6">PRJEB14757</strain>
    </source>
</reference>
<dbReference type="GO" id="GO:1902201">
    <property type="term" value="P:negative regulation of bacterial-type flagellum-dependent cell motility"/>
    <property type="evidence" value="ECO:0007669"/>
    <property type="project" value="TreeGrafter"/>
</dbReference>
<accession>A0A1W1H522</accession>
<dbReference type="EC" id="2.7.7.65" evidence="1"/>
<organism evidence="6 7">
    <name type="scientific">Desulfamplus magnetovallimortis</name>
    <dbReference type="NCBI Taxonomy" id="1246637"/>
    <lineage>
        <taxon>Bacteria</taxon>
        <taxon>Pseudomonadati</taxon>
        <taxon>Thermodesulfobacteriota</taxon>
        <taxon>Desulfobacteria</taxon>
        <taxon>Desulfobacterales</taxon>
        <taxon>Desulfobacteraceae</taxon>
        <taxon>Desulfamplus</taxon>
    </lineage>
</organism>
<dbReference type="InterPro" id="IPR011006">
    <property type="entry name" value="CheY-like_superfamily"/>
</dbReference>
<dbReference type="InterPro" id="IPR043128">
    <property type="entry name" value="Rev_trsase/Diguanyl_cyclase"/>
</dbReference>
<dbReference type="InterPro" id="IPR001789">
    <property type="entry name" value="Sig_transdc_resp-reg_receiver"/>
</dbReference>
<dbReference type="NCBIfam" id="TIGR00254">
    <property type="entry name" value="GGDEF"/>
    <property type="match status" value="1"/>
</dbReference>
<dbReference type="GO" id="GO:0000160">
    <property type="term" value="P:phosphorelay signal transduction system"/>
    <property type="evidence" value="ECO:0007669"/>
    <property type="project" value="InterPro"/>
</dbReference>
<dbReference type="SMART" id="SM00448">
    <property type="entry name" value="REC"/>
    <property type="match status" value="1"/>
</dbReference>
<feature type="domain" description="Response regulatory" evidence="4">
    <location>
        <begin position="15"/>
        <end position="131"/>
    </location>
</feature>
<dbReference type="InterPro" id="IPR000160">
    <property type="entry name" value="GGDEF_dom"/>
</dbReference>
<gene>
    <name evidence="6" type="ORF">MTBBW1_1040040</name>
</gene>
<protein>
    <recommendedName>
        <fullName evidence="1">diguanylate cyclase</fullName>
        <ecNumber evidence="1">2.7.7.65</ecNumber>
    </recommendedName>
</protein>
<dbReference type="Gene3D" id="3.30.70.270">
    <property type="match status" value="1"/>
</dbReference>
<dbReference type="EMBL" id="FWEV01000007">
    <property type="protein sequence ID" value="SLM27583.1"/>
    <property type="molecule type" value="Genomic_DNA"/>
</dbReference>